<reference evidence="1 2" key="1">
    <citation type="submission" date="2019-09" db="EMBL/GenBank/DDBJ databases">
        <title>Bird 10,000 Genomes (B10K) Project - Family phase.</title>
        <authorList>
            <person name="Zhang G."/>
        </authorList>
    </citation>
    <scope>NUCLEOTIDE SEQUENCE [LARGE SCALE GENOMIC DNA]</scope>
    <source>
        <strain evidence="1">B10K-DU-007-02</strain>
        <tissue evidence="1">Mixed tissue sample</tissue>
    </source>
</reference>
<feature type="non-terminal residue" evidence="1">
    <location>
        <position position="122"/>
    </location>
</feature>
<accession>A0A7L0IN44</accession>
<feature type="non-terminal residue" evidence="1">
    <location>
        <position position="1"/>
    </location>
</feature>
<dbReference type="AlphaFoldDB" id="A0A7L0IN44"/>
<evidence type="ECO:0000313" key="2">
    <source>
        <dbReference type="Proteomes" id="UP000520962"/>
    </source>
</evidence>
<name>A0A7L0IN44_PIPCL</name>
<protein>
    <submittedName>
        <fullName evidence="1">HYDIN protein</fullName>
    </submittedName>
</protein>
<keyword evidence="2" id="KW-1185">Reference proteome</keyword>
<proteinExistence type="predicted"/>
<sequence>TFQVNFESDNLPVGEVDVFLPIKVPQLLGQAAGWAQQHMSPGLPAEFSVLLQVQKGPTVHIHLRATVVQLLLSISRNRIQFPNVQVGQVQYEIVRLCNRFKAPCEWFITVNKPAKKVKHRRM</sequence>
<dbReference type="Proteomes" id="UP000520962">
    <property type="component" value="Unassembled WGS sequence"/>
</dbReference>
<gene>
    <name evidence="1" type="primary">Hydin_1</name>
    <name evidence="1" type="ORF">PIPCHL_R15490</name>
</gene>
<organism evidence="1 2">
    <name type="scientific">Piprites chloris</name>
    <name type="common">Wing-barred manakin</name>
    <dbReference type="NCBI Taxonomy" id="114369"/>
    <lineage>
        <taxon>Eukaryota</taxon>
        <taxon>Metazoa</taxon>
        <taxon>Chordata</taxon>
        <taxon>Craniata</taxon>
        <taxon>Vertebrata</taxon>
        <taxon>Euteleostomi</taxon>
        <taxon>Archelosauria</taxon>
        <taxon>Archosauria</taxon>
        <taxon>Dinosauria</taxon>
        <taxon>Saurischia</taxon>
        <taxon>Theropoda</taxon>
        <taxon>Coelurosauria</taxon>
        <taxon>Aves</taxon>
        <taxon>Neognathae</taxon>
        <taxon>Neoaves</taxon>
        <taxon>Telluraves</taxon>
        <taxon>Australaves</taxon>
        <taxon>Passeriformes</taxon>
        <taxon>Pipridae</taxon>
        <taxon>Piprites</taxon>
    </lineage>
</organism>
<evidence type="ECO:0000313" key="1">
    <source>
        <dbReference type="EMBL" id="NXK33484.1"/>
    </source>
</evidence>
<dbReference type="EMBL" id="VXAH01000077">
    <property type="protein sequence ID" value="NXK33484.1"/>
    <property type="molecule type" value="Genomic_DNA"/>
</dbReference>
<comment type="caution">
    <text evidence="1">The sequence shown here is derived from an EMBL/GenBank/DDBJ whole genome shotgun (WGS) entry which is preliminary data.</text>
</comment>